<dbReference type="RefSeq" id="WP_072853732.1">
    <property type="nucleotide sequence ID" value="NZ_FRAH01000107.1"/>
</dbReference>
<dbReference type="InterPro" id="IPR047928">
    <property type="entry name" value="Perm_prefix_1"/>
</dbReference>
<feature type="transmembrane region" description="Helical" evidence="1">
    <location>
        <begin position="78"/>
        <end position="99"/>
    </location>
</feature>
<proteinExistence type="predicted"/>
<dbReference type="Proteomes" id="UP000183975">
    <property type="component" value="Unassembled WGS sequence"/>
</dbReference>
<keyword evidence="1" id="KW-1133">Transmembrane helix</keyword>
<evidence type="ECO:0000313" key="3">
    <source>
        <dbReference type="Proteomes" id="UP000183975"/>
    </source>
</evidence>
<dbReference type="EMBL" id="FRAH01000107">
    <property type="protein sequence ID" value="SHL41704.1"/>
    <property type="molecule type" value="Genomic_DNA"/>
</dbReference>
<dbReference type="GeneID" id="78176952"/>
<dbReference type="NCBIfam" id="NF038403">
    <property type="entry name" value="perm_prefix_1"/>
    <property type="match status" value="1"/>
</dbReference>
<sequence>MREPWERYLNDVVSHVRFAFDRRKIRQELAEHMEDLYEDLLSQDIDEKQAAELTVDYMGDSEELGKELDKAHHPVLGYVWLILGILCIVVAAKTAFGLLDTGIGIAKGYFAEVYPASASEVVYTISPDVEKQVYDYTLYIDKIVYYEDGRMEVDYATWRNPFSRDEYWTFEIRAFPYVGETQCYNGEGSYKDGRYYGKGQIKLRDVPEEADRLEIRANADLGNGWGEPIEISLTEGRVMAE</sequence>
<keyword evidence="1" id="KW-0472">Membrane</keyword>
<keyword evidence="3" id="KW-1185">Reference proteome</keyword>
<dbReference type="AlphaFoldDB" id="A0A1M7AGC0"/>
<gene>
    <name evidence="2" type="ORF">SAMN02745138_03396</name>
</gene>
<protein>
    <submittedName>
        <fullName evidence="2">Uncharacterized protein</fullName>
    </submittedName>
</protein>
<accession>A0A1M7AGC0</accession>
<evidence type="ECO:0000313" key="2">
    <source>
        <dbReference type="EMBL" id="SHL41704.1"/>
    </source>
</evidence>
<dbReference type="OrthoDB" id="1734356at2"/>
<evidence type="ECO:0000256" key="1">
    <source>
        <dbReference type="SAM" id="Phobius"/>
    </source>
</evidence>
<name>A0A1M7AGC0_9FIRM</name>
<keyword evidence="1" id="KW-0812">Transmembrane</keyword>
<organism evidence="2 3">
    <name type="scientific">Anaerotignum lactatifermentans DSM 14214</name>
    <dbReference type="NCBI Taxonomy" id="1121323"/>
    <lineage>
        <taxon>Bacteria</taxon>
        <taxon>Bacillati</taxon>
        <taxon>Bacillota</taxon>
        <taxon>Clostridia</taxon>
        <taxon>Lachnospirales</taxon>
        <taxon>Anaerotignaceae</taxon>
        <taxon>Anaerotignum</taxon>
    </lineage>
</organism>
<reference evidence="2 3" key="1">
    <citation type="submission" date="2016-11" db="EMBL/GenBank/DDBJ databases">
        <authorList>
            <person name="Jaros S."/>
            <person name="Januszkiewicz K."/>
            <person name="Wedrychowicz H."/>
        </authorList>
    </citation>
    <scope>NUCLEOTIDE SEQUENCE [LARGE SCALE GENOMIC DNA]</scope>
    <source>
        <strain evidence="2 3">DSM 14214</strain>
    </source>
</reference>